<sequence length="65" mass="7477">LSFLDIIYNVFVGLTSHKSKQTSLDFFQVTIDHIFFISILNGDFLAMCLTELSSIILFWVEIPYA</sequence>
<dbReference type="Proteomes" id="UP000824120">
    <property type="component" value="Chromosome 6"/>
</dbReference>
<protein>
    <submittedName>
        <fullName evidence="1">Uncharacterized protein</fullName>
    </submittedName>
</protein>
<feature type="non-terminal residue" evidence="1">
    <location>
        <position position="1"/>
    </location>
</feature>
<reference evidence="1 2" key="1">
    <citation type="submission" date="2020-09" db="EMBL/GenBank/DDBJ databases">
        <title>De no assembly of potato wild relative species, Solanum commersonii.</title>
        <authorList>
            <person name="Cho K."/>
        </authorList>
    </citation>
    <scope>NUCLEOTIDE SEQUENCE [LARGE SCALE GENOMIC DNA]</scope>
    <source>
        <strain evidence="1">LZ3.2</strain>
        <tissue evidence="1">Leaf</tissue>
    </source>
</reference>
<proteinExistence type="predicted"/>
<name>A0A9J5YIJ5_SOLCO</name>
<evidence type="ECO:0000313" key="1">
    <source>
        <dbReference type="EMBL" id="KAG5599464.1"/>
    </source>
</evidence>
<keyword evidence="2" id="KW-1185">Reference proteome</keyword>
<gene>
    <name evidence="1" type="ORF">H5410_030834</name>
</gene>
<dbReference type="EMBL" id="JACXVP010000006">
    <property type="protein sequence ID" value="KAG5599464.1"/>
    <property type="molecule type" value="Genomic_DNA"/>
</dbReference>
<evidence type="ECO:0000313" key="2">
    <source>
        <dbReference type="Proteomes" id="UP000824120"/>
    </source>
</evidence>
<dbReference type="AlphaFoldDB" id="A0A9J5YIJ5"/>
<accession>A0A9J5YIJ5</accession>
<comment type="caution">
    <text evidence="1">The sequence shown here is derived from an EMBL/GenBank/DDBJ whole genome shotgun (WGS) entry which is preliminary data.</text>
</comment>
<organism evidence="1 2">
    <name type="scientific">Solanum commersonii</name>
    <name type="common">Commerson's wild potato</name>
    <name type="synonym">Commerson's nightshade</name>
    <dbReference type="NCBI Taxonomy" id="4109"/>
    <lineage>
        <taxon>Eukaryota</taxon>
        <taxon>Viridiplantae</taxon>
        <taxon>Streptophyta</taxon>
        <taxon>Embryophyta</taxon>
        <taxon>Tracheophyta</taxon>
        <taxon>Spermatophyta</taxon>
        <taxon>Magnoliopsida</taxon>
        <taxon>eudicotyledons</taxon>
        <taxon>Gunneridae</taxon>
        <taxon>Pentapetalae</taxon>
        <taxon>asterids</taxon>
        <taxon>lamiids</taxon>
        <taxon>Solanales</taxon>
        <taxon>Solanaceae</taxon>
        <taxon>Solanoideae</taxon>
        <taxon>Solaneae</taxon>
        <taxon>Solanum</taxon>
    </lineage>
</organism>